<comment type="caution">
    <text evidence="1">The sequence shown here is derived from an EMBL/GenBank/DDBJ whole genome shotgun (WGS) entry which is preliminary data.</text>
</comment>
<dbReference type="Proteomes" id="UP000245489">
    <property type="component" value="Unassembled WGS sequence"/>
</dbReference>
<protein>
    <submittedName>
        <fullName evidence="1">Uncharacterized protein</fullName>
    </submittedName>
</protein>
<evidence type="ECO:0000313" key="2">
    <source>
        <dbReference type="Proteomes" id="UP000245489"/>
    </source>
</evidence>
<sequence length="79" mass="9331">MVTYRPIDEVINFITSFPKPEDVLAYKAPESIQKRVEDLLYKKQTSFLNDDEVEEMNKFMLINHIIIMAKKRAKKTLLV</sequence>
<keyword evidence="2" id="KW-1185">Reference proteome</keyword>
<gene>
    <name evidence="1" type="ORF">LV89_04062</name>
</gene>
<proteinExistence type="predicted"/>
<organism evidence="1 2">
    <name type="scientific">Arcicella aurantiaca</name>
    <dbReference type="NCBI Taxonomy" id="591202"/>
    <lineage>
        <taxon>Bacteria</taxon>
        <taxon>Pseudomonadati</taxon>
        <taxon>Bacteroidota</taxon>
        <taxon>Cytophagia</taxon>
        <taxon>Cytophagales</taxon>
        <taxon>Flectobacillaceae</taxon>
        <taxon>Arcicella</taxon>
    </lineage>
</organism>
<dbReference type="EMBL" id="QGGO01000029">
    <property type="protein sequence ID" value="PWK18774.1"/>
    <property type="molecule type" value="Genomic_DNA"/>
</dbReference>
<accession>A0A316DKU6</accession>
<dbReference type="AlphaFoldDB" id="A0A316DKU6"/>
<evidence type="ECO:0000313" key="1">
    <source>
        <dbReference type="EMBL" id="PWK18774.1"/>
    </source>
</evidence>
<reference evidence="1 2" key="1">
    <citation type="submission" date="2018-05" db="EMBL/GenBank/DDBJ databases">
        <title>Genomic Encyclopedia of Archaeal and Bacterial Type Strains, Phase II (KMG-II): from individual species to whole genera.</title>
        <authorList>
            <person name="Goeker M."/>
        </authorList>
    </citation>
    <scope>NUCLEOTIDE SEQUENCE [LARGE SCALE GENOMIC DNA]</scope>
    <source>
        <strain evidence="1 2">DSM 22214</strain>
    </source>
</reference>
<dbReference type="RefSeq" id="WP_109744726.1">
    <property type="nucleotide sequence ID" value="NZ_QGGO01000029.1"/>
</dbReference>
<name>A0A316DKU6_9BACT</name>
<dbReference type="OrthoDB" id="965237at2"/>